<dbReference type="InterPro" id="IPR053006">
    <property type="entry name" value="Meiosis_regulatory"/>
</dbReference>
<sequence>MASGHTQLIHAECSTIESWLRMVTGTRTVDVRGSPPSPTSSSSYAPTAQNDLEARRASSDSVSPADTSAKMKVHDIRPSTKSPAFATRRTTRSTKTSTTAPATRDASTTIVPYHAPNSSIAKMSVADRLRRVLSRPLCKFDLDNGLLYMFWQRGSFGLAKIGYTTLETREKRFKGWQRQCGIDLEDCSDDNGQPVNGDDGEYAGTNPPPIRVRNVRRLESLVHAELKDYRRTQLNCAGCGKTHIEWFDVPVKHAQQVVHKWTTWLMAEERYQNKVGGNLLLSSRTGLEELCKPVEFVQAVQKKRIETGRRGSGSRRPSAGAGRRASVPVSASLSPVPETRRRSARIASQQRKSGTLGALAANPWSGLTVEH</sequence>
<feature type="region of interest" description="Disordered" evidence="1">
    <location>
        <begin position="305"/>
        <end position="371"/>
    </location>
</feature>
<dbReference type="InterPro" id="IPR018306">
    <property type="entry name" value="Phage_T5_Orf172_DNA-bd"/>
</dbReference>
<feature type="region of interest" description="Disordered" evidence="1">
    <location>
        <begin position="187"/>
        <end position="208"/>
    </location>
</feature>
<dbReference type="EMBL" id="LFJN01000043">
    <property type="protein sequence ID" value="KPI35172.1"/>
    <property type="molecule type" value="Genomic_DNA"/>
</dbReference>
<feature type="compositionally biased region" description="Low complexity" evidence="1">
    <location>
        <begin position="82"/>
        <end position="104"/>
    </location>
</feature>
<dbReference type="GeneID" id="28730760"/>
<proteinExistence type="predicted"/>
<dbReference type="AlphaFoldDB" id="A0A0N1HHE7"/>
<dbReference type="PANTHER" id="PTHR28094">
    <property type="entry name" value="MEIOTICALLY UP-REGULATED GENE 113 PROTEIN"/>
    <property type="match status" value="1"/>
</dbReference>
<name>A0A0N1HHE7_9EURO</name>
<gene>
    <name evidence="3" type="ORF">AB675_10130</name>
</gene>
<protein>
    <recommendedName>
        <fullName evidence="2">Bacteriophage T5 Orf172 DNA-binding domain-containing protein</fullName>
    </recommendedName>
</protein>
<dbReference type="Proteomes" id="UP000038010">
    <property type="component" value="Unassembled WGS sequence"/>
</dbReference>
<accession>A0A0N1HHE7</accession>
<reference evidence="3 4" key="1">
    <citation type="submission" date="2015-06" db="EMBL/GenBank/DDBJ databases">
        <title>Draft genome of the ant-associated black yeast Phialophora attae CBS 131958.</title>
        <authorList>
            <person name="Moreno L.F."/>
            <person name="Stielow B.J."/>
            <person name="de Hoog S."/>
            <person name="Vicente V.A."/>
            <person name="Weiss V.A."/>
            <person name="de Vries M."/>
            <person name="Cruz L.M."/>
            <person name="Souza E.M."/>
        </authorList>
    </citation>
    <scope>NUCLEOTIDE SEQUENCE [LARGE SCALE GENOMIC DNA]</scope>
    <source>
        <strain evidence="3 4">CBS 131958</strain>
    </source>
</reference>
<evidence type="ECO:0000259" key="2">
    <source>
        <dbReference type="SMART" id="SM00974"/>
    </source>
</evidence>
<dbReference type="PANTHER" id="PTHR28094:SF1">
    <property type="entry name" value="MEIOTICALLY UP-REGULATED GENE 113 PROTEIN"/>
    <property type="match status" value="1"/>
</dbReference>
<evidence type="ECO:0000313" key="3">
    <source>
        <dbReference type="EMBL" id="KPI35172.1"/>
    </source>
</evidence>
<evidence type="ECO:0000256" key="1">
    <source>
        <dbReference type="SAM" id="MobiDB-lite"/>
    </source>
</evidence>
<evidence type="ECO:0000313" key="4">
    <source>
        <dbReference type="Proteomes" id="UP000038010"/>
    </source>
</evidence>
<keyword evidence="4" id="KW-1185">Reference proteome</keyword>
<feature type="compositionally biased region" description="Low complexity" evidence="1">
    <location>
        <begin position="39"/>
        <end position="48"/>
    </location>
</feature>
<dbReference type="Pfam" id="PF10544">
    <property type="entry name" value="T5orf172"/>
    <property type="match status" value="1"/>
</dbReference>
<dbReference type="OrthoDB" id="2417614at2759"/>
<feature type="compositionally biased region" description="Low complexity" evidence="1">
    <location>
        <begin position="314"/>
        <end position="337"/>
    </location>
</feature>
<dbReference type="STRING" id="1664694.A0A0N1HHE7"/>
<feature type="domain" description="Bacteriophage T5 Orf172 DNA-binding" evidence="2">
    <location>
        <begin position="153"/>
        <end position="261"/>
    </location>
</feature>
<dbReference type="RefSeq" id="XP_017995135.1">
    <property type="nucleotide sequence ID" value="XM_018138880.1"/>
</dbReference>
<organism evidence="3 4">
    <name type="scientific">Cyphellophora attinorum</name>
    <dbReference type="NCBI Taxonomy" id="1664694"/>
    <lineage>
        <taxon>Eukaryota</taxon>
        <taxon>Fungi</taxon>
        <taxon>Dikarya</taxon>
        <taxon>Ascomycota</taxon>
        <taxon>Pezizomycotina</taxon>
        <taxon>Eurotiomycetes</taxon>
        <taxon>Chaetothyriomycetidae</taxon>
        <taxon>Chaetothyriales</taxon>
        <taxon>Cyphellophoraceae</taxon>
        <taxon>Cyphellophora</taxon>
    </lineage>
</organism>
<comment type="caution">
    <text evidence="3">The sequence shown here is derived from an EMBL/GenBank/DDBJ whole genome shotgun (WGS) entry which is preliminary data.</text>
</comment>
<dbReference type="SMART" id="SM00974">
    <property type="entry name" value="T5orf172"/>
    <property type="match status" value="1"/>
</dbReference>
<feature type="region of interest" description="Disordered" evidence="1">
    <location>
        <begin position="28"/>
        <end position="104"/>
    </location>
</feature>
<dbReference type="VEuPathDB" id="FungiDB:AB675_10130"/>